<dbReference type="Proteomes" id="UP000263489">
    <property type="component" value="Unassembled WGS sequence"/>
</dbReference>
<dbReference type="InterPro" id="IPR014914">
    <property type="entry name" value="RES_dom"/>
</dbReference>
<gene>
    <name evidence="2" type="ORF">DC045_23635</name>
</gene>
<evidence type="ECO:0000313" key="2">
    <source>
        <dbReference type="EMBL" id="HBC37243.1"/>
    </source>
</evidence>
<organism evidence="2 3">
    <name type="scientific">Marinobacter adhaerens</name>
    <dbReference type="NCBI Taxonomy" id="1033846"/>
    <lineage>
        <taxon>Bacteria</taxon>
        <taxon>Pseudomonadati</taxon>
        <taxon>Pseudomonadota</taxon>
        <taxon>Gammaproteobacteria</taxon>
        <taxon>Pseudomonadales</taxon>
        <taxon>Marinobacteraceae</taxon>
        <taxon>Marinobacter</taxon>
    </lineage>
</organism>
<sequence length="216" mass="24028">MAKFPEPPDVDALKSIPPQTVNLLAGEKIFRVFRTEGPYPVSWNTFRYFGPTSSRFDHHLRNKVGQPGNGERGVLYGAIGPRAIPTCLAEFFQGTRKINRKDGVPVLSAFALTAPLTLLDLRGSFATQIGASMAINTGPRPRAQRWAQRLYEAYPRAHGIIYPSSMHANEPAITLWERSTTFMPRHPLVHRLLSDPALKRVILETADAIGYPVIDP</sequence>
<dbReference type="EMBL" id="DNNA01000355">
    <property type="protein sequence ID" value="HBC37243.1"/>
    <property type="molecule type" value="Genomic_DNA"/>
</dbReference>
<comment type="caution">
    <text evidence="2">The sequence shown here is derived from an EMBL/GenBank/DDBJ whole genome shotgun (WGS) entry which is preliminary data.</text>
</comment>
<protein>
    <recommendedName>
        <fullName evidence="1">RES domain-containing protein</fullName>
    </recommendedName>
</protein>
<evidence type="ECO:0000313" key="3">
    <source>
        <dbReference type="Proteomes" id="UP000263489"/>
    </source>
</evidence>
<feature type="domain" description="RES" evidence="1">
    <location>
        <begin position="31"/>
        <end position="177"/>
    </location>
</feature>
<accession>A0A352J0L0</accession>
<evidence type="ECO:0000259" key="1">
    <source>
        <dbReference type="Pfam" id="PF08808"/>
    </source>
</evidence>
<dbReference type="Pfam" id="PF08808">
    <property type="entry name" value="RES"/>
    <property type="match status" value="1"/>
</dbReference>
<name>A0A352J0L0_9GAMM</name>
<proteinExistence type="predicted"/>
<reference evidence="2 3" key="1">
    <citation type="journal article" date="2018" name="Nat. Biotechnol.">
        <title>A standardized bacterial taxonomy based on genome phylogeny substantially revises the tree of life.</title>
        <authorList>
            <person name="Parks D.H."/>
            <person name="Chuvochina M."/>
            <person name="Waite D.W."/>
            <person name="Rinke C."/>
            <person name="Skarshewski A."/>
            <person name="Chaumeil P.A."/>
            <person name="Hugenholtz P."/>
        </authorList>
    </citation>
    <scope>NUCLEOTIDE SEQUENCE [LARGE SCALE GENOMIC DNA]</scope>
    <source>
        <strain evidence="2">UBA9380</strain>
    </source>
</reference>
<dbReference type="AlphaFoldDB" id="A0A352J0L0"/>